<dbReference type="AlphaFoldDB" id="A0AAN7ZCN2"/>
<dbReference type="GO" id="GO:0016020">
    <property type="term" value="C:membrane"/>
    <property type="evidence" value="ECO:0007669"/>
    <property type="project" value="UniProtKB-SubCell"/>
</dbReference>
<reference evidence="10 11" key="1">
    <citation type="journal article" date="2024" name="Insects">
        <title>An Improved Chromosome-Level Genome Assembly of the Firefly Pyrocoelia pectoralis.</title>
        <authorList>
            <person name="Fu X."/>
            <person name="Meyer-Rochow V.B."/>
            <person name="Ballantyne L."/>
            <person name="Zhu X."/>
        </authorList>
    </citation>
    <scope>NUCLEOTIDE SEQUENCE [LARGE SCALE GENOMIC DNA]</scope>
    <source>
        <strain evidence="10">XCY_ONT2</strain>
    </source>
</reference>
<dbReference type="PIRSF" id="PIRSF005225">
    <property type="entry name" value="LAG1_LAC1"/>
    <property type="match status" value="1"/>
</dbReference>
<feature type="domain" description="TLC" evidence="9">
    <location>
        <begin position="133"/>
        <end position="334"/>
    </location>
</feature>
<keyword evidence="6 7" id="KW-0472">Membrane</keyword>
<dbReference type="InterPro" id="IPR016439">
    <property type="entry name" value="Lag1/Lac1-like"/>
</dbReference>
<dbReference type="PANTHER" id="PTHR12560">
    <property type="entry name" value="LONGEVITY ASSURANCE FACTOR 1 LAG1"/>
    <property type="match status" value="1"/>
</dbReference>
<accession>A0AAN7ZCN2</accession>
<evidence type="ECO:0000313" key="10">
    <source>
        <dbReference type="EMBL" id="KAK5638662.1"/>
    </source>
</evidence>
<dbReference type="PANTHER" id="PTHR12560:SF0">
    <property type="entry name" value="LD18904P"/>
    <property type="match status" value="1"/>
</dbReference>
<dbReference type="SMART" id="SM00724">
    <property type="entry name" value="TLC"/>
    <property type="match status" value="1"/>
</dbReference>
<feature type="transmembrane region" description="Helical" evidence="8">
    <location>
        <begin position="138"/>
        <end position="157"/>
    </location>
</feature>
<evidence type="ECO:0000259" key="9">
    <source>
        <dbReference type="PROSITE" id="PS50922"/>
    </source>
</evidence>
<evidence type="ECO:0000256" key="1">
    <source>
        <dbReference type="ARBA" id="ARBA00004141"/>
    </source>
</evidence>
<dbReference type="GO" id="GO:0046513">
    <property type="term" value="P:ceramide biosynthetic process"/>
    <property type="evidence" value="ECO:0007669"/>
    <property type="project" value="InterPro"/>
</dbReference>
<feature type="transmembrane region" description="Helical" evidence="8">
    <location>
        <begin position="301"/>
        <end position="326"/>
    </location>
</feature>
<organism evidence="10 11">
    <name type="scientific">Pyrocoelia pectoralis</name>
    <dbReference type="NCBI Taxonomy" id="417401"/>
    <lineage>
        <taxon>Eukaryota</taxon>
        <taxon>Metazoa</taxon>
        <taxon>Ecdysozoa</taxon>
        <taxon>Arthropoda</taxon>
        <taxon>Hexapoda</taxon>
        <taxon>Insecta</taxon>
        <taxon>Pterygota</taxon>
        <taxon>Neoptera</taxon>
        <taxon>Endopterygota</taxon>
        <taxon>Coleoptera</taxon>
        <taxon>Polyphaga</taxon>
        <taxon>Elateriformia</taxon>
        <taxon>Elateroidea</taxon>
        <taxon>Lampyridae</taxon>
        <taxon>Lampyrinae</taxon>
        <taxon>Pyrocoelia</taxon>
    </lineage>
</organism>
<evidence type="ECO:0000256" key="2">
    <source>
        <dbReference type="ARBA" id="ARBA00004760"/>
    </source>
</evidence>
<comment type="subcellular location">
    <subcellularLocation>
        <location evidence="1">Membrane</location>
        <topology evidence="1">Multi-pass membrane protein</topology>
    </subcellularLocation>
</comment>
<evidence type="ECO:0000313" key="11">
    <source>
        <dbReference type="Proteomes" id="UP001329430"/>
    </source>
</evidence>
<comment type="pathway">
    <text evidence="2">Lipid metabolism; sphingolipid metabolism.</text>
</comment>
<dbReference type="PROSITE" id="PS50922">
    <property type="entry name" value="TLC"/>
    <property type="match status" value="1"/>
</dbReference>
<keyword evidence="4 7" id="KW-0812">Transmembrane</keyword>
<dbReference type="Gene3D" id="1.10.10.60">
    <property type="entry name" value="Homeodomain-like"/>
    <property type="match status" value="1"/>
</dbReference>
<dbReference type="EMBL" id="JAVRBK010000010">
    <property type="protein sequence ID" value="KAK5638662.1"/>
    <property type="molecule type" value="Genomic_DNA"/>
</dbReference>
<keyword evidence="11" id="KW-1185">Reference proteome</keyword>
<name>A0AAN7ZCN2_9COLE</name>
<feature type="transmembrane region" description="Helical" evidence="8">
    <location>
        <begin position="182"/>
        <end position="201"/>
    </location>
</feature>
<comment type="pathway">
    <text evidence="3">Sphingolipid metabolism.</text>
</comment>
<dbReference type="InterPro" id="IPR006634">
    <property type="entry name" value="TLC-dom"/>
</dbReference>
<keyword evidence="5 8" id="KW-1133">Transmembrane helix</keyword>
<evidence type="ECO:0000256" key="4">
    <source>
        <dbReference type="ARBA" id="ARBA00022692"/>
    </source>
</evidence>
<sequence length="355" mass="41930">MVGVGGILQKMSDKFWNDDFWLPQNMTWKDLEPGFGDHNPVHLYISIPCAFLILTLRYWTERYCLTPIGIAIGIRKRKTKAFPHLLLDKSYTVGKGISNTEILGLAKQLDWTERKVNRWLRLRKNETKTSTLDKFCENAWLFLNYLCIFTVGIIAFWKKPWLWDITMCWYGYPRHNIDDVIWWYYIIITSFYLSLFISQFFDTKRKDFWQMFAHHVSTIALLTFCWVLNLHRIGSVVLLLHISADIFLEAAKMARYARCQKLFDAIFMIFTIVWIITRLYMYPFWILRCTLTIPLTFGPPFPAYFLLNAFMILLLVLHIFWSYLILKMIIKCLKTGETGGDIRSSSSDDSDDCVS</sequence>
<gene>
    <name evidence="10" type="ORF">RI129_012957</name>
</gene>
<evidence type="ECO:0000256" key="3">
    <source>
        <dbReference type="ARBA" id="ARBA00004991"/>
    </source>
</evidence>
<comment type="caution">
    <text evidence="10">The sequence shown here is derived from an EMBL/GenBank/DDBJ whole genome shotgun (WGS) entry which is preliminary data.</text>
</comment>
<evidence type="ECO:0000256" key="5">
    <source>
        <dbReference type="ARBA" id="ARBA00022989"/>
    </source>
</evidence>
<feature type="transmembrane region" description="Helical" evidence="8">
    <location>
        <begin position="41"/>
        <end position="59"/>
    </location>
</feature>
<feature type="transmembrane region" description="Helical" evidence="8">
    <location>
        <begin position="262"/>
        <end position="281"/>
    </location>
</feature>
<proteinExistence type="predicted"/>
<dbReference type="Pfam" id="PF03798">
    <property type="entry name" value="TRAM_LAG1_CLN8"/>
    <property type="match status" value="1"/>
</dbReference>
<evidence type="ECO:0000256" key="6">
    <source>
        <dbReference type="ARBA" id="ARBA00023136"/>
    </source>
</evidence>
<dbReference type="Proteomes" id="UP001329430">
    <property type="component" value="Chromosome 10"/>
</dbReference>
<protein>
    <recommendedName>
        <fullName evidence="9">TLC domain-containing protein</fullName>
    </recommendedName>
</protein>
<dbReference type="GO" id="GO:0050291">
    <property type="term" value="F:sphingosine N-acyltransferase activity"/>
    <property type="evidence" value="ECO:0007669"/>
    <property type="project" value="InterPro"/>
</dbReference>
<evidence type="ECO:0000256" key="7">
    <source>
        <dbReference type="PROSITE-ProRule" id="PRU00205"/>
    </source>
</evidence>
<evidence type="ECO:0000256" key="8">
    <source>
        <dbReference type="SAM" id="Phobius"/>
    </source>
</evidence>